<reference evidence="3 4" key="1">
    <citation type="submission" date="2023-07" db="EMBL/GenBank/DDBJ databases">
        <title>Genomic Encyclopedia of Type Strains, Phase IV (KMG-IV): sequencing the most valuable type-strain genomes for metagenomic binning, comparative biology and taxonomic classification.</title>
        <authorList>
            <person name="Goeker M."/>
        </authorList>
    </citation>
    <scope>NUCLEOTIDE SEQUENCE [LARGE SCALE GENOMIC DNA]</scope>
    <source>
        <strain evidence="3 4">DSM 9768</strain>
    </source>
</reference>
<feature type="transmembrane region" description="Helical" evidence="1">
    <location>
        <begin position="7"/>
        <end position="33"/>
    </location>
</feature>
<dbReference type="Pfam" id="PF02517">
    <property type="entry name" value="Rce1-like"/>
    <property type="match status" value="1"/>
</dbReference>
<keyword evidence="3" id="KW-0378">Hydrolase</keyword>
<dbReference type="GO" id="GO:0006508">
    <property type="term" value="P:proteolysis"/>
    <property type="evidence" value="ECO:0007669"/>
    <property type="project" value="UniProtKB-KW"/>
</dbReference>
<dbReference type="GO" id="GO:0008233">
    <property type="term" value="F:peptidase activity"/>
    <property type="evidence" value="ECO:0007669"/>
    <property type="project" value="UniProtKB-KW"/>
</dbReference>
<dbReference type="PANTHER" id="PTHR36435">
    <property type="entry name" value="SLR1288 PROTEIN"/>
    <property type="match status" value="1"/>
</dbReference>
<name>A0ABT9ZSG1_9BACI</name>
<dbReference type="InterPro" id="IPR003675">
    <property type="entry name" value="Rce1/LyrA-like_dom"/>
</dbReference>
<keyword evidence="4" id="KW-1185">Reference proteome</keyword>
<organism evidence="3 4">
    <name type="scientific">Evansella vedderi</name>
    <dbReference type="NCBI Taxonomy" id="38282"/>
    <lineage>
        <taxon>Bacteria</taxon>
        <taxon>Bacillati</taxon>
        <taxon>Bacillota</taxon>
        <taxon>Bacilli</taxon>
        <taxon>Bacillales</taxon>
        <taxon>Bacillaceae</taxon>
        <taxon>Evansella</taxon>
    </lineage>
</organism>
<proteinExistence type="predicted"/>
<dbReference type="RefSeq" id="WP_307323693.1">
    <property type="nucleotide sequence ID" value="NZ_JAUSUG010000004.1"/>
</dbReference>
<dbReference type="EMBL" id="JAUSUG010000004">
    <property type="protein sequence ID" value="MDQ0254159.1"/>
    <property type="molecule type" value="Genomic_DNA"/>
</dbReference>
<feature type="transmembrane region" description="Helical" evidence="1">
    <location>
        <begin position="119"/>
        <end position="142"/>
    </location>
</feature>
<evidence type="ECO:0000313" key="3">
    <source>
        <dbReference type="EMBL" id="MDQ0254159.1"/>
    </source>
</evidence>
<keyword evidence="3" id="KW-0645">Protease</keyword>
<comment type="caution">
    <text evidence="3">The sequence shown here is derived from an EMBL/GenBank/DDBJ whole genome shotgun (WGS) entry which is preliminary data.</text>
</comment>
<protein>
    <submittedName>
        <fullName evidence="3">Membrane protease YdiL (CAAX protease family)</fullName>
    </submittedName>
</protein>
<dbReference type="PANTHER" id="PTHR36435:SF6">
    <property type="entry name" value="ABORTIVE INFECTION PROTEIN"/>
    <property type="match status" value="1"/>
</dbReference>
<dbReference type="Proteomes" id="UP001230005">
    <property type="component" value="Unassembled WGS sequence"/>
</dbReference>
<feature type="transmembrane region" description="Helical" evidence="1">
    <location>
        <begin position="79"/>
        <end position="99"/>
    </location>
</feature>
<dbReference type="InterPro" id="IPR052710">
    <property type="entry name" value="CAAX_protease"/>
</dbReference>
<evidence type="ECO:0000256" key="1">
    <source>
        <dbReference type="SAM" id="Phobius"/>
    </source>
</evidence>
<evidence type="ECO:0000259" key="2">
    <source>
        <dbReference type="Pfam" id="PF02517"/>
    </source>
</evidence>
<feature type="transmembrane region" description="Helical" evidence="1">
    <location>
        <begin position="154"/>
        <end position="171"/>
    </location>
</feature>
<feature type="transmembrane region" description="Helical" evidence="1">
    <location>
        <begin position="177"/>
        <end position="192"/>
    </location>
</feature>
<feature type="transmembrane region" description="Helical" evidence="1">
    <location>
        <begin position="39"/>
        <end position="59"/>
    </location>
</feature>
<feature type="transmembrane region" description="Helical" evidence="1">
    <location>
        <begin position="197"/>
        <end position="218"/>
    </location>
</feature>
<evidence type="ECO:0000313" key="4">
    <source>
        <dbReference type="Proteomes" id="UP001230005"/>
    </source>
</evidence>
<keyword evidence="1" id="KW-0472">Membrane</keyword>
<sequence>MTKRYWLILISFIFMQLATSLITVPILLALGVGDSMEELLGLSMVITFSIGFLVILLLAIKGNPKDEFSRNRYGTGDTILWCIIGFFMAYAAQITAALIQQYLFGIEPGSENTQLIVDLATAVPLMIIVVAILVPIMEEIVFRMVIFGSLYKRFGFWIAALLSGFIFAVVHLDFENLLVYLLAGVVFAYLYVKTKRIIVPIIAHVGINSFVMIVQVVFGERLQRFLEEVENLQAIFIGGLF</sequence>
<feature type="domain" description="CAAX prenyl protease 2/Lysostaphin resistance protein A-like" evidence="2">
    <location>
        <begin position="124"/>
        <end position="209"/>
    </location>
</feature>
<keyword evidence="1" id="KW-0812">Transmembrane</keyword>
<keyword evidence="1" id="KW-1133">Transmembrane helix</keyword>
<gene>
    <name evidence="3" type="ORF">J2S74_001532</name>
</gene>
<accession>A0ABT9ZSG1</accession>